<keyword evidence="3" id="KW-0808">Transferase</keyword>
<evidence type="ECO:0000256" key="6">
    <source>
        <dbReference type="ARBA" id="ARBA00023136"/>
    </source>
</evidence>
<dbReference type="GO" id="GO:0005886">
    <property type="term" value="C:plasma membrane"/>
    <property type="evidence" value="ECO:0007669"/>
    <property type="project" value="TreeGrafter"/>
</dbReference>
<protein>
    <submittedName>
        <fullName evidence="9">N-acetylglucosaminyltransferase</fullName>
    </submittedName>
</protein>
<evidence type="ECO:0000256" key="1">
    <source>
        <dbReference type="ARBA" id="ARBA00004141"/>
    </source>
</evidence>
<feature type="transmembrane region" description="Helical" evidence="7">
    <location>
        <begin position="52"/>
        <end position="74"/>
    </location>
</feature>
<feature type="transmembrane region" description="Helical" evidence="7">
    <location>
        <begin position="494"/>
        <end position="514"/>
    </location>
</feature>
<feature type="transmembrane region" description="Helical" evidence="7">
    <location>
        <begin position="386"/>
        <end position="403"/>
    </location>
</feature>
<evidence type="ECO:0000256" key="4">
    <source>
        <dbReference type="ARBA" id="ARBA00022692"/>
    </source>
</evidence>
<proteinExistence type="predicted"/>
<feature type="transmembrane region" description="Helical" evidence="7">
    <location>
        <begin position="423"/>
        <end position="441"/>
    </location>
</feature>
<evidence type="ECO:0000256" key="7">
    <source>
        <dbReference type="SAM" id="Phobius"/>
    </source>
</evidence>
<feature type="domain" description="Glycosyltransferase 2-like" evidence="8">
    <location>
        <begin position="184"/>
        <end position="373"/>
    </location>
</feature>
<feature type="transmembrane region" description="Helical" evidence="7">
    <location>
        <begin position="465"/>
        <end position="487"/>
    </location>
</feature>
<dbReference type="KEGG" id="rmai:MACH21_27100"/>
<dbReference type="EMBL" id="AP027266">
    <property type="protein sequence ID" value="BDW86533.1"/>
    <property type="molecule type" value="Genomic_DNA"/>
</dbReference>
<keyword evidence="5 7" id="KW-1133">Transmembrane helix</keyword>
<dbReference type="Gene3D" id="3.90.550.10">
    <property type="entry name" value="Spore Coat Polysaccharide Biosynthesis Protein SpsA, Chain A"/>
    <property type="match status" value="1"/>
</dbReference>
<evidence type="ECO:0000313" key="9">
    <source>
        <dbReference type="EMBL" id="BDW86533.1"/>
    </source>
</evidence>
<comment type="subcellular location">
    <subcellularLocation>
        <location evidence="1">Membrane</location>
        <topology evidence="1">Multi-pass membrane protein</topology>
    </subcellularLocation>
</comment>
<evidence type="ECO:0000256" key="5">
    <source>
        <dbReference type="ARBA" id="ARBA00022989"/>
    </source>
</evidence>
<dbReference type="AlphaFoldDB" id="A0AA48KL46"/>
<evidence type="ECO:0000256" key="3">
    <source>
        <dbReference type="ARBA" id="ARBA00022679"/>
    </source>
</evidence>
<dbReference type="SUPFAM" id="SSF53448">
    <property type="entry name" value="Nucleotide-diphospho-sugar transferases"/>
    <property type="match status" value="1"/>
</dbReference>
<evidence type="ECO:0000313" key="10">
    <source>
        <dbReference type="Proteomes" id="UP001337723"/>
    </source>
</evidence>
<evidence type="ECO:0000259" key="8">
    <source>
        <dbReference type="Pfam" id="PF13632"/>
    </source>
</evidence>
<dbReference type="InterPro" id="IPR050321">
    <property type="entry name" value="Glycosyltr_2/OpgH_subfam"/>
</dbReference>
<feature type="transmembrane region" description="Helical" evidence="7">
    <location>
        <begin position="21"/>
        <end position="40"/>
    </location>
</feature>
<dbReference type="InterPro" id="IPR029044">
    <property type="entry name" value="Nucleotide-diphossugar_trans"/>
</dbReference>
<accession>A0AA48KL46</accession>
<reference evidence="9 10" key="1">
    <citation type="submission" date="2023-01" db="EMBL/GenBank/DDBJ databases">
        <title>Complete genome sequence of Roseicyclus marinus strain Dej080120_10.</title>
        <authorList>
            <person name="Ueki S."/>
            <person name="Maruyama F."/>
        </authorList>
    </citation>
    <scope>NUCLEOTIDE SEQUENCE [LARGE SCALE GENOMIC DNA]</scope>
    <source>
        <strain evidence="9 10">Dej080120_10</strain>
    </source>
</reference>
<keyword evidence="10" id="KW-1185">Reference proteome</keyword>
<dbReference type="RefSeq" id="WP_338272498.1">
    <property type="nucleotide sequence ID" value="NZ_AP027266.1"/>
</dbReference>
<dbReference type="Proteomes" id="UP001337723">
    <property type="component" value="Chromosome"/>
</dbReference>
<gene>
    <name evidence="9" type="ORF">MACH21_27100</name>
</gene>
<keyword evidence="4 7" id="KW-0812">Transmembrane</keyword>
<keyword evidence="2 9" id="KW-0328">Glycosyltransferase</keyword>
<dbReference type="InterPro" id="IPR001173">
    <property type="entry name" value="Glyco_trans_2-like"/>
</dbReference>
<dbReference type="PANTHER" id="PTHR43867">
    <property type="entry name" value="CELLULOSE SYNTHASE CATALYTIC SUBUNIT A [UDP-FORMING]"/>
    <property type="match status" value="1"/>
</dbReference>
<dbReference type="PANTHER" id="PTHR43867:SF2">
    <property type="entry name" value="CELLULOSE SYNTHASE CATALYTIC SUBUNIT A [UDP-FORMING]"/>
    <property type="match status" value="1"/>
</dbReference>
<feature type="transmembrane region" description="Helical" evidence="7">
    <location>
        <begin position="352"/>
        <end position="374"/>
    </location>
</feature>
<evidence type="ECO:0000256" key="2">
    <source>
        <dbReference type="ARBA" id="ARBA00022676"/>
    </source>
</evidence>
<dbReference type="GO" id="GO:0016758">
    <property type="term" value="F:hexosyltransferase activity"/>
    <property type="evidence" value="ECO:0007669"/>
    <property type="project" value="TreeGrafter"/>
</dbReference>
<organism evidence="9 10">
    <name type="scientific">Roseicyclus marinus</name>
    <dbReference type="NCBI Taxonomy" id="2161673"/>
    <lineage>
        <taxon>Bacteria</taxon>
        <taxon>Pseudomonadati</taxon>
        <taxon>Pseudomonadota</taxon>
        <taxon>Alphaproteobacteria</taxon>
        <taxon>Rhodobacterales</taxon>
        <taxon>Roseobacteraceae</taxon>
        <taxon>Roseicyclus</taxon>
    </lineage>
</organism>
<sequence>MQRQLDPTLLVPVLNARMRSRYFWLIAVWVACVLWFWFWWLDPAHVASSTGYSLSTLVLGWIYGLQLYFVVIFLGAKTSAAPDLAPGDVRVAMVVTKTPVEPLSVLIPTLEAMLAQDYPHDTWLADEDPDDLTRAWCARHGVRLSSRKDDLRYHNTSWPRRARCKEGNLAYFYDHWGYRDYDVVAQLDADHVPQPGYLRAILRPFADPAVGYVTAPSICAANAGSSWAARARLQAEAAFHGVFQSGYTWLLAPMCIGSHYAVRTAALASVGGLGPELAEDHSTSMILNAGGWRGVHAPDAIAIGDGPRTLADMVTQEFQWSRSLVALLLTHTPRYLRDLPWRLRFQFLFCQALYPMIALTAALIYALPIAALLLDRPYADVTYAEFLGHSLPAVGAILAFALAMRRDGLFRPAAAPVLSWEKALFLLVQWPWVAFGCVMAFRDRLTGSFVDFRITPKGTGTTARLPYKILAVYSVLLIGAIGPVFLVSRVEDAAGFYLLSALNAFFYAAILWVAVLGHIRENAADWWRDMRPHLSSAALGSFLVVGAVSLRAPEGVHALTYGTALHDLTRAEFLVSGAGSGAEVGASRIRFNTTRTSRANGD</sequence>
<name>A0AA48KL46_9RHOB</name>
<dbReference type="PROSITE" id="PS51257">
    <property type="entry name" value="PROKAR_LIPOPROTEIN"/>
    <property type="match status" value="1"/>
</dbReference>
<keyword evidence="6 7" id="KW-0472">Membrane</keyword>
<dbReference type="Pfam" id="PF13632">
    <property type="entry name" value="Glyco_trans_2_3"/>
    <property type="match status" value="1"/>
</dbReference>